<keyword evidence="2" id="KW-0805">Transcription regulation</keyword>
<dbReference type="RefSeq" id="WP_187242169.1">
    <property type="nucleotide sequence ID" value="NZ_BAAAOK010000017.1"/>
</dbReference>
<evidence type="ECO:0000256" key="1">
    <source>
        <dbReference type="ARBA" id="ARBA00009437"/>
    </source>
</evidence>
<evidence type="ECO:0000313" key="5">
    <source>
        <dbReference type="EMBL" id="MBC6465163.1"/>
    </source>
</evidence>
<dbReference type="PANTHER" id="PTHR30126">
    <property type="entry name" value="HTH-TYPE TRANSCRIPTIONAL REGULATOR"/>
    <property type="match status" value="1"/>
</dbReference>
<protein>
    <submittedName>
        <fullName evidence="5">LysR family transcriptional regulator</fullName>
    </submittedName>
</protein>
<accession>A0ABR7LLB4</accession>
<dbReference type="Pfam" id="PF00126">
    <property type="entry name" value="HTH_1"/>
    <property type="match status" value="1"/>
</dbReference>
<comment type="similarity">
    <text evidence="1">Belongs to the LysR transcriptional regulatory family.</text>
</comment>
<dbReference type="InterPro" id="IPR036390">
    <property type="entry name" value="WH_DNA-bd_sf"/>
</dbReference>
<dbReference type="SUPFAM" id="SSF46785">
    <property type="entry name" value="Winged helix' DNA-binding domain"/>
    <property type="match status" value="1"/>
</dbReference>
<reference evidence="5 6" key="1">
    <citation type="submission" date="2020-06" db="EMBL/GenBank/DDBJ databases">
        <title>Actinomadura xiongansis sp. nov., isolated from soil of Baiyangdian.</title>
        <authorList>
            <person name="Zhang X."/>
        </authorList>
    </citation>
    <scope>NUCLEOTIDE SEQUENCE [LARGE SCALE GENOMIC DNA]</scope>
    <source>
        <strain evidence="5 6">HBUM206468</strain>
    </source>
</reference>
<keyword evidence="3" id="KW-0804">Transcription</keyword>
<gene>
    <name evidence="5" type="ORF">HKK74_06615</name>
</gene>
<dbReference type="Gene3D" id="1.10.10.10">
    <property type="entry name" value="Winged helix-like DNA-binding domain superfamily/Winged helix DNA-binding domain"/>
    <property type="match status" value="1"/>
</dbReference>
<sequence length="363" mass="40302">MTDRTEQPRPAAGSHPRQVAAVSTLDELLDCPPALLDTTLDQLRTLLVVRETGSALRAARALGREQSSVQKQIDTLNRNCRALCGEVLTIRQGRGKDVLFTSTGEEMVRLAQVTLSKWLGGIHASRRRLGSMLTVGTTEFTLPIVSRAWERLAEEFRHRDVEFKVIHVRTKDLWSRLETKEVDLICGSIVSTPDDDVRLRDYDVIELARGRPVLLTNLSEGELPGAVVMTSRLDALPLVIPAAGLIAEYLGHWHGPNFRDRLNVVADIDDIYYGLSLLRSGLVRGCMIVTESLGRRAAREEAAEGAVLRVVGLHDDLDPKPEVMTGAFVRKEDRKRYDAGHPLNRLWDAVRDQARAGQATAEP</sequence>
<name>A0ABR7LLB4_9ACTN</name>
<dbReference type="Proteomes" id="UP000805614">
    <property type="component" value="Unassembled WGS sequence"/>
</dbReference>
<keyword evidence="6" id="KW-1185">Reference proteome</keyword>
<dbReference type="InterPro" id="IPR036388">
    <property type="entry name" value="WH-like_DNA-bd_sf"/>
</dbReference>
<evidence type="ECO:0000259" key="4">
    <source>
        <dbReference type="Pfam" id="PF00126"/>
    </source>
</evidence>
<dbReference type="InterPro" id="IPR000847">
    <property type="entry name" value="LysR_HTH_N"/>
</dbReference>
<comment type="caution">
    <text evidence="5">The sequence shown here is derived from an EMBL/GenBank/DDBJ whole genome shotgun (WGS) entry which is preliminary data.</text>
</comment>
<organism evidence="5 6">
    <name type="scientific">Actinomadura alba</name>
    <dbReference type="NCBI Taxonomy" id="406431"/>
    <lineage>
        <taxon>Bacteria</taxon>
        <taxon>Bacillati</taxon>
        <taxon>Actinomycetota</taxon>
        <taxon>Actinomycetes</taxon>
        <taxon>Streptosporangiales</taxon>
        <taxon>Thermomonosporaceae</taxon>
        <taxon>Actinomadura</taxon>
    </lineage>
</organism>
<dbReference type="EMBL" id="JABVEC010000003">
    <property type="protein sequence ID" value="MBC6465163.1"/>
    <property type="molecule type" value="Genomic_DNA"/>
</dbReference>
<evidence type="ECO:0000313" key="6">
    <source>
        <dbReference type="Proteomes" id="UP000805614"/>
    </source>
</evidence>
<feature type="domain" description="HTH lysR-type" evidence="4">
    <location>
        <begin position="40"/>
        <end position="105"/>
    </location>
</feature>
<evidence type="ECO:0000256" key="2">
    <source>
        <dbReference type="ARBA" id="ARBA00023015"/>
    </source>
</evidence>
<proteinExistence type="inferred from homology"/>
<evidence type="ECO:0000256" key="3">
    <source>
        <dbReference type="ARBA" id="ARBA00023163"/>
    </source>
</evidence>
<dbReference type="PANTHER" id="PTHR30126:SF39">
    <property type="entry name" value="HTH-TYPE TRANSCRIPTIONAL REGULATOR CYSL"/>
    <property type="match status" value="1"/>
</dbReference>